<gene>
    <name evidence="2" type="ORF">TH53_16775</name>
</gene>
<dbReference type="SUPFAM" id="SSF53335">
    <property type="entry name" value="S-adenosyl-L-methionine-dependent methyltransferases"/>
    <property type="match status" value="1"/>
</dbReference>
<name>A0A0D0GNN6_9SPHI</name>
<keyword evidence="3" id="KW-1185">Reference proteome</keyword>
<dbReference type="InterPro" id="IPR041698">
    <property type="entry name" value="Methyltransf_25"/>
</dbReference>
<accession>A0A0D0GNN6</accession>
<dbReference type="CDD" id="cd02440">
    <property type="entry name" value="AdoMet_MTases"/>
    <property type="match status" value="1"/>
</dbReference>
<comment type="caution">
    <text evidence="2">The sequence shown here is derived from an EMBL/GenBank/DDBJ whole genome shotgun (WGS) entry which is preliminary data.</text>
</comment>
<feature type="domain" description="Methyltransferase" evidence="1">
    <location>
        <begin position="45"/>
        <end position="123"/>
    </location>
</feature>
<dbReference type="STRING" id="1503925.TH53_16775"/>
<evidence type="ECO:0000313" key="2">
    <source>
        <dbReference type="EMBL" id="KIO76126.1"/>
    </source>
</evidence>
<protein>
    <submittedName>
        <fullName evidence="2">Contig73, whole genome shotgun sequence</fullName>
    </submittedName>
</protein>
<evidence type="ECO:0000259" key="1">
    <source>
        <dbReference type="Pfam" id="PF13649"/>
    </source>
</evidence>
<dbReference type="Gene3D" id="3.40.50.150">
    <property type="entry name" value="Vaccinia Virus protein VP39"/>
    <property type="match status" value="1"/>
</dbReference>
<dbReference type="Pfam" id="PF13649">
    <property type="entry name" value="Methyltransf_25"/>
    <property type="match status" value="1"/>
</dbReference>
<dbReference type="PANTHER" id="PTHR12843:SF5">
    <property type="entry name" value="EEF1A LYSINE METHYLTRANSFERASE 2"/>
    <property type="match status" value="1"/>
</dbReference>
<dbReference type="RefSeq" id="WP_041883528.1">
    <property type="nucleotide sequence ID" value="NZ_CP157278.1"/>
</dbReference>
<proteinExistence type="predicted"/>
<dbReference type="EMBL" id="JXRA01000073">
    <property type="protein sequence ID" value="KIO76126.1"/>
    <property type="molecule type" value="Genomic_DNA"/>
</dbReference>
<dbReference type="PANTHER" id="PTHR12843">
    <property type="entry name" value="PROTEIN-LYSINE N-METHYLTRANSFERASE METTL10"/>
    <property type="match status" value="1"/>
</dbReference>
<evidence type="ECO:0000313" key="3">
    <source>
        <dbReference type="Proteomes" id="UP000032049"/>
    </source>
</evidence>
<dbReference type="Proteomes" id="UP000032049">
    <property type="component" value="Unassembled WGS sequence"/>
</dbReference>
<dbReference type="AlphaFoldDB" id="A0A0D0GNN6"/>
<reference evidence="2 3" key="1">
    <citation type="submission" date="2015-01" db="EMBL/GenBank/DDBJ databases">
        <title>Draft genome sequence of Pedobacter sp. NL19 isolated from sludge of an effluent treatment pond in an abandoned uranium mine.</title>
        <authorList>
            <person name="Santos T."/>
            <person name="Caetano T."/>
            <person name="Covas C."/>
            <person name="Cruz A."/>
            <person name="Mendo S."/>
        </authorList>
    </citation>
    <scope>NUCLEOTIDE SEQUENCE [LARGE SCALE GENOMIC DNA]</scope>
    <source>
        <strain evidence="2 3">NL19</strain>
    </source>
</reference>
<organism evidence="2 3">
    <name type="scientific">Pedobacter lusitanus</name>
    <dbReference type="NCBI Taxonomy" id="1503925"/>
    <lineage>
        <taxon>Bacteria</taxon>
        <taxon>Pseudomonadati</taxon>
        <taxon>Bacteroidota</taxon>
        <taxon>Sphingobacteriia</taxon>
        <taxon>Sphingobacteriales</taxon>
        <taxon>Sphingobacteriaceae</taxon>
        <taxon>Pedobacter</taxon>
    </lineage>
</organism>
<dbReference type="OrthoDB" id="9788660at2"/>
<sequence>MTEKKSHWENVYNSKQPDQVSWTQDIPQTSLDFINNFNLPKTASVIDIGGGDSKLVDFLLEQGYQDITVLDISEKALEKAKDRLGDKARTVKWVVSDITEFKPARNFDIWHDRATFHFLTTENQIGKYLDIAQKSVTGYMTIGTFSENGPEKCSGLKIKRYSEEALQGQLDKGFEKIRCITEDHTTPFNTTQNFLFCSFLKKGA</sequence>
<dbReference type="InterPro" id="IPR029063">
    <property type="entry name" value="SAM-dependent_MTases_sf"/>
</dbReference>